<dbReference type="KEGG" id="psoj:PHYSODRAFT_293435"/>
<dbReference type="GeneID" id="20640989"/>
<dbReference type="AlphaFoldDB" id="G4YFT4"/>
<protein>
    <recommendedName>
        <fullName evidence="4">PH domain-containing protein</fullName>
    </recommendedName>
</protein>
<organism evidence="2 3">
    <name type="scientific">Phytophthora sojae (strain P6497)</name>
    <name type="common">Soybean stem and root rot agent</name>
    <name type="synonym">Phytophthora megasperma f. sp. glycines</name>
    <dbReference type="NCBI Taxonomy" id="1094619"/>
    <lineage>
        <taxon>Eukaryota</taxon>
        <taxon>Sar</taxon>
        <taxon>Stramenopiles</taxon>
        <taxon>Oomycota</taxon>
        <taxon>Peronosporomycetes</taxon>
        <taxon>Peronosporales</taxon>
        <taxon>Peronosporaceae</taxon>
        <taxon>Phytophthora</taxon>
    </lineage>
</organism>
<gene>
    <name evidence="2" type="ORF">PHYSODRAFT_293435</name>
</gene>
<dbReference type="RefSeq" id="XP_009514936.1">
    <property type="nucleotide sequence ID" value="XM_009516641.1"/>
</dbReference>
<accession>G4YFT4</accession>
<feature type="region of interest" description="Disordered" evidence="1">
    <location>
        <begin position="100"/>
        <end position="121"/>
    </location>
</feature>
<evidence type="ECO:0000313" key="3">
    <source>
        <dbReference type="Proteomes" id="UP000002640"/>
    </source>
</evidence>
<name>G4YFT4_PHYSP</name>
<proteinExistence type="predicted"/>
<evidence type="ECO:0000313" key="2">
    <source>
        <dbReference type="EMBL" id="EGZ27661.1"/>
    </source>
</evidence>
<reference evidence="2 3" key="1">
    <citation type="journal article" date="2006" name="Science">
        <title>Phytophthora genome sequences uncover evolutionary origins and mechanisms of pathogenesis.</title>
        <authorList>
            <person name="Tyler B.M."/>
            <person name="Tripathy S."/>
            <person name="Zhang X."/>
            <person name="Dehal P."/>
            <person name="Jiang R.H."/>
            <person name="Aerts A."/>
            <person name="Arredondo F.D."/>
            <person name="Baxter L."/>
            <person name="Bensasson D."/>
            <person name="Beynon J.L."/>
            <person name="Chapman J."/>
            <person name="Damasceno C.M."/>
            <person name="Dorrance A.E."/>
            <person name="Dou D."/>
            <person name="Dickerman A.W."/>
            <person name="Dubchak I.L."/>
            <person name="Garbelotto M."/>
            <person name="Gijzen M."/>
            <person name="Gordon S.G."/>
            <person name="Govers F."/>
            <person name="Grunwald N.J."/>
            <person name="Huang W."/>
            <person name="Ivors K.L."/>
            <person name="Jones R.W."/>
            <person name="Kamoun S."/>
            <person name="Krampis K."/>
            <person name="Lamour K.H."/>
            <person name="Lee M.K."/>
            <person name="McDonald W.H."/>
            <person name="Medina M."/>
            <person name="Meijer H.J."/>
            <person name="Nordberg E.K."/>
            <person name="Maclean D.J."/>
            <person name="Ospina-Giraldo M.D."/>
            <person name="Morris P.F."/>
            <person name="Phuntumart V."/>
            <person name="Putnam N.H."/>
            <person name="Rash S."/>
            <person name="Rose J.K."/>
            <person name="Sakihama Y."/>
            <person name="Salamov A.A."/>
            <person name="Savidor A."/>
            <person name="Scheuring C.F."/>
            <person name="Smith B.M."/>
            <person name="Sobral B.W."/>
            <person name="Terry A."/>
            <person name="Torto-Alalibo T.A."/>
            <person name="Win J."/>
            <person name="Xu Z."/>
            <person name="Zhang H."/>
            <person name="Grigoriev I.V."/>
            <person name="Rokhsar D.S."/>
            <person name="Boore J.L."/>
        </authorList>
    </citation>
    <scope>NUCLEOTIDE SEQUENCE [LARGE SCALE GENOMIC DNA]</scope>
    <source>
        <strain evidence="2 3">P6497</strain>
    </source>
</reference>
<evidence type="ECO:0008006" key="4">
    <source>
        <dbReference type="Google" id="ProtNLM"/>
    </source>
</evidence>
<dbReference type="EMBL" id="JH159151">
    <property type="protein sequence ID" value="EGZ27661.1"/>
    <property type="molecule type" value="Genomic_DNA"/>
</dbReference>
<dbReference type="Proteomes" id="UP000002640">
    <property type="component" value="Unassembled WGS sequence"/>
</dbReference>
<dbReference type="InParanoid" id="G4YFT4"/>
<dbReference type="SMR" id="G4YFT4"/>
<feature type="compositionally biased region" description="Low complexity" evidence="1">
    <location>
        <begin position="100"/>
        <end position="113"/>
    </location>
</feature>
<keyword evidence="3" id="KW-1185">Reference proteome</keyword>
<evidence type="ECO:0000256" key="1">
    <source>
        <dbReference type="SAM" id="MobiDB-lite"/>
    </source>
</evidence>
<sequence>MSIPVLANGYSSIEAPFNLIIHRPRIAGGRLSIPIDSRVRLVKCRRREAAHNTIRLRYGKTRECLVVRASNSLERSKWQIALIQAMAAAQDLEKYTAASTAPVTTSSKSAPTSRSATMTREQVSRMYVENARAWSKPTTALRIYGDVELLAAFQLPFAYTVGTASSTTTCKRKLNVVPGPGICGSVSSDVGSQQPGRYRQEKLCIATQFLVAIGQTIV</sequence>